<gene>
    <name evidence="7" type="ORF">DO97_03330</name>
</gene>
<evidence type="ECO:0000256" key="4">
    <source>
        <dbReference type="ARBA" id="ARBA00023004"/>
    </source>
</evidence>
<evidence type="ECO:0000256" key="5">
    <source>
        <dbReference type="ARBA" id="ARBA00023014"/>
    </source>
</evidence>
<comment type="caution">
    <text evidence="7">The sequence shown here is derived from an EMBL/GenBank/DDBJ whole genome shotgun (WGS) entry which is preliminary data.</text>
</comment>
<feature type="domain" description="4Fe-4S ferredoxin-type" evidence="6">
    <location>
        <begin position="98"/>
        <end position="129"/>
    </location>
</feature>
<dbReference type="Proteomes" id="UP000030170">
    <property type="component" value="Unassembled WGS sequence"/>
</dbReference>
<feature type="domain" description="4Fe-4S ferredoxin-type" evidence="6">
    <location>
        <begin position="131"/>
        <end position="159"/>
    </location>
</feature>
<keyword evidence="3" id="KW-0479">Metal-binding</keyword>
<proteinExistence type="predicted"/>
<keyword evidence="5" id="KW-0411">Iron-sulfur</keyword>
<dbReference type="PROSITE" id="PS51379">
    <property type="entry name" value="4FE4S_FER_2"/>
    <property type="match status" value="2"/>
</dbReference>
<keyword evidence="4" id="KW-0408">Iron</keyword>
<evidence type="ECO:0000313" key="7">
    <source>
        <dbReference type="EMBL" id="KGF73072.1"/>
    </source>
</evidence>
<keyword evidence="2" id="KW-0004">4Fe-4S</keyword>
<dbReference type="InterPro" id="IPR021039">
    <property type="entry name" value="Fe-S-bd_prot_LdpA_C"/>
</dbReference>
<dbReference type="InterPro" id="IPR050157">
    <property type="entry name" value="PSI_iron-sulfur_center"/>
</dbReference>
<keyword evidence="8" id="KW-1185">Reference proteome</keyword>
<evidence type="ECO:0000259" key="6">
    <source>
        <dbReference type="PROSITE" id="PS51379"/>
    </source>
</evidence>
<evidence type="ECO:0000256" key="3">
    <source>
        <dbReference type="ARBA" id="ARBA00022723"/>
    </source>
</evidence>
<reference evidence="7 8" key="1">
    <citation type="journal article" date="2014" name="Mol. Ecol.">
        <title>Evolution of Synechococcus.</title>
        <authorList>
            <person name="Dvorak P."/>
            <person name="Casamatta D."/>
            <person name="Hasler P."/>
            <person name="Poulickova A."/>
            <person name="Ondrej V."/>
            <person name="Sanges R."/>
        </authorList>
    </citation>
    <scope>NUCLEOTIDE SEQUENCE [LARGE SCALE GENOMIC DNA]</scope>
    <source>
        <strain evidence="7 8">CAUP A 1101</strain>
    </source>
</reference>
<evidence type="ECO:0000256" key="1">
    <source>
        <dbReference type="ARBA" id="ARBA00001966"/>
    </source>
</evidence>
<dbReference type="Pfam" id="PF25160">
    <property type="entry name" value="LdpA_Fe-S-bd"/>
    <property type="match status" value="1"/>
</dbReference>
<evidence type="ECO:0000313" key="8">
    <source>
        <dbReference type="Proteomes" id="UP000030170"/>
    </source>
</evidence>
<dbReference type="PANTHER" id="PTHR24960:SF79">
    <property type="entry name" value="PHOTOSYSTEM I IRON-SULFUR CENTER"/>
    <property type="match status" value="1"/>
</dbReference>
<sequence>MTDFDLPLRSLQQGHWFKLICGASFQHLPAVRSLTLAYALAGADCIDVSADPAVVAAAQSALQVALELRQQAQQRGFLASGKPWLMVSLNDGEDPHFRKAAFDPATCPPDCSRPCATICPAQAIVFPVEGASGVIDQRCYGCGRCLPVCPLNKIITRSHHSTPAAIAPLVLQMEVDAIEIHTQVGRLSAFEQLWQSLQPWIGRLRLMAISCPDGAGLVDYLWALSEIISPLPCPLIWQTDGRPMSGDIGKGTTHAAIKLGEKVLAARLPGYVQLAGGTNHYTVPKLAALGLLRPTPPYPFLPPEPRIAGIAYGSYARTLLLPYLDTLEKFPGEEAVGSVISTQVPRTLPLETVPDLLWQMVAAAHSLIAPLKALTPDSSRLTPQSVNL</sequence>
<dbReference type="NCBIfam" id="NF045992">
    <property type="entry name" value="CircClkLdpA"/>
    <property type="match status" value="1"/>
</dbReference>
<dbReference type="PANTHER" id="PTHR24960">
    <property type="entry name" value="PHOTOSYSTEM I IRON-SULFUR CENTER-RELATED"/>
    <property type="match status" value="1"/>
</dbReference>
<dbReference type="InterPro" id="IPR017896">
    <property type="entry name" value="4Fe4S_Fe-S-bd"/>
</dbReference>
<accession>A0A098TMK6</accession>
<dbReference type="InterPro" id="IPR017900">
    <property type="entry name" value="4Fe4S_Fe_S_CS"/>
</dbReference>
<protein>
    <submittedName>
        <fullName evidence="7">4Fe-4S ferredoxin</fullName>
    </submittedName>
</protein>
<dbReference type="EMBL" id="JJML01000016">
    <property type="protein sequence ID" value="KGF73072.1"/>
    <property type="molecule type" value="Genomic_DNA"/>
</dbReference>
<dbReference type="STRING" id="1497020.DO97_03330"/>
<dbReference type="InterPro" id="IPR057431">
    <property type="entry name" value="LdpA_Fe-S-bd"/>
</dbReference>
<dbReference type="AlphaFoldDB" id="A0A098TMK6"/>
<dbReference type="PROSITE" id="PS00198">
    <property type="entry name" value="4FE4S_FER_1"/>
    <property type="match status" value="1"/>
</dbReference>
<dbReference type="Pfam" id="PF12617">
    <property type="entry name" value="LdpA_C"/>
    <property type="match status" value="1"/>
</dbReference>
<dbReference type="GO" id="GO:0046872">
    <property type="term" value="F:metal ion binding"/>
    <property type="evidence" value="ECO:0007669"/>
    <property type="project" value="UniProtKB-KW"/>
</dbReference>
<evidence type="ECO:0000256" key="2">
    <source>
        <dbReference type="ARBA" id="ARBA00022485"/>
    </source>
</evidence>
<dbReference type="Gene3D" id="3.30.70.20">
    <property type="match status" value="1"/>
</dbReference>
<organism evidence="7 8">
    <name type="scientific">Neosynechococcus sphagnicola sy1</name>
    <dbReference type="NCBI Taxonomy" id="1497020"/>
    <lineage>
        <taxon>Bacteria</taxon>
        <taxon>Bacillati</taxon>
        <taxon>Cyanobacteriota</taxon>
        <taxon>Cyanophyceae</taxon>
        <taxon>Neosynechococcales</taxon>
        <taxon>Neosynechococcaceae</taxon>
        <taxon>Neosynechococcus</taxon>
    </lineage>
</organism>
<name>A0A098TMK6_9CYAN</name>
<dbReference type="OrthoDB" id="9789030at2"/>
<dbReference type="GO" id="GO:0051539">
    <property type="term" value="F:4 iron, 4 sulfur cluster binding"/>
    <property type="evidence" value="ECO:0007669"/>
    <property type="project" value="UniProtKB-KW"/>
</dbReference>
<dbReference type="SUPFAM" id="SSF54862">
    <property type="entry name" value="4Fe-4S ferredoxins"/>
    <property type="match status" value="1"/>
</dbReference>
<dbReference type="RefSeq" id="WP_036532316.1">
    <property type="nucleotide sequence ID" value="NZ_JJML01000016.1"/>
</dbReference>
<comment type="cofactor">
    <cofactor evidence="1">
        <name>[4Fe-4S] cluster</name>
        <dbReference type="ChEBI" id="CHEBI:49883"/>
    </cofactor>
</comment>